<proteinExistence type="predicted"/>
<dbReference type="AlphaFoldDB" id="A0A6A5BIH4"/>
<accession>A0A6A5BIH4</accession>
<keyword evidence="3" id="KW-1185">Reference proteome</keyword>
<dbReference type="RefSeq" id="XP_044558964.1">
    <property type="nucleotide sequence ID" value="XM_044710542.1"/>
</dbReference>
<evidence type="ECO:0000256" key="1">
    <source>
        <dbReference type="SAM" id="MobiDB-lite"/>
    </source>
</evidence>
<feature type="compositionally biased region" description="Basic and acidic residues" evidence="1">
    <location>
        <begin position="499"/>
        <end position="513"/>
    </location>
</feature>
<protein>
    <submittedName>
        <fullName evidence="2">Uncharacterized protein</fullName>
    </submittedName>
</protein>
<gene>
    <name evidence="2" type="ORF">FDP41_006861</name>
</gene>
<feature type="region of interest" description="Disordered" evidence="1">
    <location>
        <begin position="485"/>
        <end position="521"/>
    </location>
</feature>
<dbReference type="VEuPathDB" id="AmoebaDB:NfTy_075780"/>
<reference evidence="2 3" key="1">
    <citation type="journal article" date="2019" name="Sci. Rep.">
        <title>Nanopore sequencing improves the draft genome of the human pathogenic amoeba Naegleria fowleri.</title>
        <authorList>
            <person name="Liechti N."/>
            <person name="Schurch N."/>
            <person name="Bruggmann R."/>
            <person name="Wittwer M."/>
        </authorList>
    </citation>
    <scope>NUCLEOTIDE SEQUENCE [LARGE SCALE GENOMIC DNA]</scope>
    <source>
        <strain evidence="2 3">ATCC 30894</strain>
    </source>
</reference>
<sequence>MHRNLSAEALEEAATKGFSAEKEQTLYLQGLYCEVQMKKGDVSRIFDQFECRVETIEEYWEMFEQEEEALSSSNVSMYHSILCVIKGFLMVNPNCLGIERIQEIVVLVAKRCLLSERLLSECFSNVFGMNRGEKSSTSHNYVATFHSTLRLCLTVLYMNCCNHDILTLLKSIHETVRDILHQLKDSQKESAPLLVILLNECIHVVIEEFFGEAVGHSQHMENSDHIPLQPLNINQTDRILNHLVNYSFEMPLQREDDEWLIGQSSNLPMYSNSPKGMISEGGTSPNNDYTQWNFIDSLIHILESSSLQLNDKLRSMQCLFKISMLSESFAFKTLPLFERILVMDPNEDLRSFSVMCLWELMFVHPSLQHYDLMVSVLEEVGVDEVLDITTSEEVNSRSSCSLFELLYGISSFTQKTKYTFLLTAIRMLRHKKCSNPKFEKMLFAFIKGEKVKCEKKDPTVDPFFKKVLSQITLETDTMSIQVVTNNHKRRSGKKQNAKHSSEDLQHITHEHVPSSEPSYSNVETEVISSYNNTNNDIMEEDE</sequence>
<feature type="compositionally biased region" description="Basic residues" evidence="1">
    <location>
        <begin position="486"/>
        <end position="497"/>
    </location>
</feature>
<evidence type="ECO:0000313" key="3">
    <source>
        <dbReference type="Proteomes" id="UP000444721"/>
    </source>
</evidence>
<comment type="caution">
    <text evidence="2">The sequence shown here is derived from an EMBL/GenBank/DDBJ whole genome shotgun (WGS) entry which is preliminary data.</text>
</comment>
<dbReference type="OMA" id="KGFLMVN"/>
<dbReference type="EMBL" id="VFQX01000053">
    <property type="protein sequence ID" value="KAF0974251.1"/>
    <property type="molecule type" value="Genomic_DNA"/>
</dbReference>
<dbReference type="OrthoDB" id="10403343at2759"/>
<dbReference type="Proteomes" id="UP000444721">
    <property type="component" value="Unassembled WGS sequence"/>
</dbReference>
<dbReference type="VEuPathDB" id="AmoebaDB:FDP41_006861"/>
<dbReference type="GeneID" id="68114079"/>
<dbReference type="VEuPathDB" id="AmoebaDB:NF0044560"/>
<evidence type="ECO:0000313" key="2">
    <source>
        <dbReference type="EMBL" id="KAF0974251.1"/>
    </source>
</evidence>
<name>A0A6A5BIH4_NAEFO</name>
<organism evidence="2 3">
    <name type="scientific">Naegleria fowleri</name>
    <name type="common">Brain eating amoeba</name>
    <dbReference type="NCBI Taxonomy" id="5763"/>
    <lineage>
        <taxon>Eukaryota</taxon>
        <taxon>Discoba</taxon>
        <taxon>Heterolobosea</taxon>
        <taxon>Tetramitia</taxon>
        <taxon>Eutetramitia</taxon>
        <taxon>Vahlkampfiidae</taxon>
        <taxon>Naegleria</taxon>
    </lineage>
</organism>